<dbReference type="RefSeq" id="WP_188555473.1">
    <property type="nucleotide sequence ID" value="NZ_BMGT01000004.1"/>
</dbReference>
<feature type="domain" description="HTH cro/C1-type" evidence="2">
    <location>
        <begin position="8"/>
        <end position="62"/>
    </location>
</feature>
<evidence type="ECO:0000256" key="1">
    <source>
        <dbReference type="ARBA" id="ARBA00023125"/>
    </source>
</evidence>
<dbReference type="PANTHER" id="PTHR46797:SF1">
    <property type="entry name" value="METHYLPHOSPHONATE SYNTHASE"/>
    <property type="match status" value="1"/>
</dbReference>
<dbReference type="Proteomes" id="UP000647241">
    <property type="component" value="Unassembled WGS sequence"/>
</dbReference>
<gene>
    <name evidence="3" type="ORF">GCM10011585_34380</name>
</gene>
<dbReference type="GO" id="GO:0005829">
    <property type="term" value="C:cytosol"/>
    <property type="evidence" value="ECO:0007669"/>
    <property type="project" value="TreeGrafter"/>
</dbReference>
<dbReference type="InterPro" id="IPR050807">
    <property type="entry name" value="TransReg_Diox_bact_type"/>
</dbReference>
<dbReference type="GO" id="GO:0003700">
    <property type="term" value="F:DNA-binding transcription factor activity"/>
    <property type="evidence" value="ECO:0007669"/>
    <property type="project" value="TreeGrafter"/>
</dbReference>
<evidence type="ECO:0000313" key="4">
    <source>
        <dbReference type="Proteomes" id="UP000647241"/>
    </source>
</evidence>
<name>A0A917M999_9BACT</name>
<dbReference type="SMART" id="SM00530">
    <property type="entry name" value="HTH_XRE"/>
    <property type="match status" value="1"/>
</dbReference>
<dbReference type="InterPro" id="IPR001387">
    <property type="entry name" value="Cro/C1-type_HTH"/>
</dbReference>
<dbReference type="SUPFAM" id="SSF47413">
    <property type="entry name" value="lambda repressor-like DNA-binding domains"/>
    <property type="match status" value="1"/>
</dbReference>
<comment type="caution">
    <text evidence="3">The sequence shown here is derived from an EMBL/GenBank/DDBJ whole genome shotgun (WGS) entry which is preliminary data.</text>
</comment>
<keyword evidence="1" id="KW-0238">DNA-binding</keyword>
<reference evidence="3" key="2">
    <citation type="submission" date="2020-09" db="EMBL/GenBank/DDBJ databases">
        <authorList>
            <person name="Sun Q."/>
            <person name="Zhou Y."/>
        </authorList>
    </citation>
    <scope>NUCLEOTIDE SEQUENCE</scope>
    <source>
        <strain evidence="3">CGMCC 1.12997</strain>
    </source>
</reference>
<organism evidence="3 4">
    <name type="scientific">Edaphobacter dinghuensis</name>
    <dbReference type="NCBI Taxonomy" id="1560005"/>
    <lineage>
        <taxon>Bacteria</taxon>
        <taxon>Pseudomonadati</taxon>
        <taxon>Acidobacteriota</taxon>
        <taxon>Terriglobia</taxon>
        <taxon>Terriglobales</taxon>
        <taxon>Acidobacteriaceae</taxon>
        <taxon>Edaphobacter</taxon>
    </lineage>
</organism>
<sequence length="135" mass="14974">MPTVGERIRDIRLDLDLNQDQLAEQAGLSKGFLSDVENNKRNIGSENLLKIANVLGASVDYLLRGETSEMVTAQPTIIPPELSQAAEELELSYAATVELLEAHRSVIARRSNKGLRTFSVDDWKKLHDAIKKVFG</sequence>
<evidence type="ECO:0000313" key="3">
    <source>
        <dbReference type="EMBL" id="GGG87427.1"/>
    </source>
</evidence>
<dbReference type="PROSITE" id="PS50943">
    <property type="entry name" value="HTH_CROC1"/>
    <property type="match status" value="1"/>
</dbReference>
<dbReference type="Pfam" id="PF01381">
    <property type="entry name" value="HTH_3"/>
    <property type="match status" value="1"/>
</dbReference>
<dbReference type="PANTHER" id="PTHR46797">
    <property type="entry name" value="HTH-TYPE TRANSCRIPTIONAL REGULATOR"/>
    <property type="match status" value="1"/>
</dbReference>
<keyword evidence="4" id="KW-1185">Reference proteome</keyword>
<reference evidence="3" key="1">
    <citation type="journal article" date="2014" name="Int. J. Syst. Evol. Microbiol.">
        <title>Complete genome sequence of Corynebacterium casei LMG S-19264T (=DSM 44701T), isolated from a smear-ripened cheese.</title>
        <authorList>
            <consortium name="US DOE Joint Genome Institute (JGI-PGF)"/>
            <person name="Walter F."/>
            <person name="Albersmeier A."/>
            <person name="Kalinowski J."/>
            <person name="Ruckert C."/>
        </authorList>
    </citation>
    <scope>NUCLEOTIDE SEQUENCE</scope>
    <source>
        <strain evidence="3">CGMCC 1.12997</strain>
    </source>
</reference>
<dbReference type="EMBL" id="BMGT01000004">
    <property type="protein sequence ID" value="GGG87427.1"/>
    <property type="molecule type" value="Genomic_DNA"/>
</dbReference>
<proteinExistence type="predicted"/>
<protein>
    <recommendedName>
        <fullName evidence="2">HTH cro/C1-type domain-containing protein</fullName>
    </recommendedName>
</protein>
<dbReference type="AlphaFoldDB" id="A0A917M999"/>
<dbReference type="CDD" id="cd00093">
    <property type="entry name" value="HTH_XRE"/>
    <property type="match status" value="1"/>
</dbReference>
<dbReference type="GO" id="GO:0003677">
    <property type="term" value="F:DNA binding"/>
    <property type="evidence" value="ECO:0007669"/>
    <property type="project" value="UniProtKB-KW"/>
</dbReference>
<dbReference type="InterPro" id="IPR010982">
    <property type="entry name" value="Lambda_DNA-bd_dom_sf"/>
</dbReference>
<accession>A0A917M999</accession>
<evidence type="ECO:0000259" key="2">
    <source>
        <dbReference type="PROSITE" id="PS50943"/>
    </source>
</evidence>
<dbReference type="Gene3D" id="1.10.260.40">
    <property type="entry name" value="lambda repressor-like DNA-binding domains"/>
    <property type="match status" value="1"/>
</dbReference>